<feature type="domain" description="SMB" evidence="3">
    <location>
        <begin position="155"/>
        <end position="191"/>
    </location>
</feature>
<gene>
    <name evidence="4" type="ORF">PCOR1329_LOCUS48880</name>
</gene>
<dbReference type="Proteomes" id="UP001189429">
    <property type="component" value="Unassembled WGS sequence"/>
</dbReference>
<feature type="non-terminal residue" evidence="4">
    <location>
        <position position="191"/>
    </location>
</feature>
<evidence type="ECO:0000256" key="2">
    <source>
        <dbReference type="SAM" id="MobiDB-lite"/>
    </source>
</evidence>
<dbReference type="InterPro" id="IPR001212">
    <property type="entry name" value="Somatomedin_B_dom"/>
</dbReference>
<dbReference type="EMBL" id="CAUYUJ010015913">
    <property type="protein sequence ID" value="CAK0859547.1"/>
    <property type="molecule type" value="Genomic_DNA"/>
</dbReference>
<name>A0ABN9UIP0_9DINO</name>
<organism evidence="4 5">
    <name type="scientific">Prorocentrum cordatum</name>
    <dbReference type="NCBI Taxonomy" id="2364126"/>
    <lineage>
        <taxon>Eukaryota</taxon>
        <taxon>Sar</taxon>
        <taxon>Alveolata</taxon>
        <taxon>Dinophyceae</taxon>
        <taxon>Prorocentrales</taxon>
        <taxon>Prorocentraceae</taxon>
        <taxon>Prorocentrum</taxon>
    </lineage>
</organism>
<evidence type="ECO:0000313" key="4">
    <source>
        <dbReference type="EMBL" id="CAK0859547.1"/>
    </source>
</evidence>
<dbReference type="Pfam" id="PF01033">
    <property type="entry name" value="Somatomedin_B"/>
    <property type="match status" value="1"/>
</dbReference>
<dbReference type="InterPro" id="IPR036024">
    <property type="entry name" value="Somatomedin_B-like_dom_sf"/>
</dbReference>
<evidence type="ECO:0000259" key="3">
    <source>
        <dbReference type="PROSITE" id="PS50958"/>
    </source>
</evidence>
<evidence type="ECO:0000256" key="1">
    <source>
        <dbReference type="ARBA" id="ARBA00023157"/>
    </source>
</evidence>
<accession>A0ABN9UIP0</accession>
<dbReference type="SUPFAM" id="SSF90188">
    <property type="entry name" value="Somatomedin B domain"/>
    <property type="match status" value="1"/>
</dbReference>
<keyword evidence="5" id="KW-1185">Reference proteome</keyword>
<dbReference type="Gene3D" id="4.10.410.20">
    <property type="match status" value="1"/>
</dbReference>
<dbReference type="PROSITE" id="PS50958">
    <property type="entry name" value="SMB_2"/>
    <property type="match status" value="1"/>
</dbReference>
<keyword evidence="1" id="KW-1015">Disulfide bond</keyword>
<comment type="caution">
    <text evidence="4">The sequence shown here is derived from an EMBL/GenBank/DDBJ whole genome shotgun (WGS) entry which is preliminary data.</text>
</comment>
<evidence type="ECO:0000313" key="5">
    <source>
        <dbReference type="Proteomes" id="UP001189429"/>
    </source>
</evidence>
<sequence length="191" mass="19175">MAPCAWRPAPAPAPAENSPAENSARSAADGRPLLSDLATGTPRRPSSAAADEEGGLLLHVQVAAGDDAERRGVAGRRRRLATAALLAGTLAAAAAAACARPLGGRARPESSARAHRGRTSLAALGLAELPPPRRETVLEAAQSGVFGDDGAAAAAGASCAAYGCGGSYNPLNGCQCNDECVVYNSCCHDFE</sequence>
<proteinExistence type="predicted"/>
<feature type="region of interest" description="Disordered" evidence="2">
    <location>
        <begin position="1"/>
        <end position="52"/>
    </location>
</feature>
<protein>
    <recommendedName>
        <fullName evidence="3">SMB domain-containing protein</fullName>
    </recommendedName>
</protein>
<feature type="compositionally biased region" description="Low complexity" evidence="2">
    <location>
        <begin position="14"/>
        <end position="24"/>
    </location>
</feature>
<reference evidence="4" key="1">
    <citation type="submission" date="2023-10" db="EMBL/GenBank/DDBJ databases">
        <authorList>
            <person name="Chen Y."/>
            <person name="Shah S."/>
            <person name="Dougan E. K."/>
            <person name="Thang M."/>
            <person name="Chan C."/>
        </authorList>
    </citation>
    <scope>NUCLEOTIDE SEQUENCE [LARGE SCALE GENOMIC DNA]</scope>
</reference>